<name>M4VDW3_9BACT</name>
<keyword evidence="3" id="KW-1185">Reference proteome</keyword>
<reference evidence="2 3" key="1">
    <citation type="journal article" date="2013" name="ISME J.">
        <title>By their genes ye shall know them: genomic signatures of predatory bacteria.</title>
        <authorList>
            <person name="Pasternak Z."/>
            <person name="Pietrokovski S."/>
            <person name="Rotem O."/>
            <person name="Gophna U."/>
            <person name="Lurie-Weinberger M.N."/>
            <person name="Jurkevitch E."/>
        </authorList>
    </citation>
    <scope>NUCLEOTIDE SEQUENCE [LARGE SCALE GENOMIC DNA]</scope>
    <source>
        <strain evidence="2 3">JSS</strain>
    </source>
</reference>
<feature type="transmembrane region" description="Helical" evidence="1">
    <location>
        <begin position="25"/>
        <end position="44"/>
    </location>
</feature>
<dbReference type="RefSeq" id="WP_015471170.1">
    <property type="nucleotide sequence ID" value="NC_020813.1"/>
</dbReference>
<dbReference type="Proteomes" id="UP000012040">
    <property type="component" value="Chromosome"/>
</dbReference>
<dbReference type="PATRIC" id="fig|1184267.3.peg.2491"/>
<keyword evidence="1" id="KW-0472">Membrane</keyword>
<evidence type="ECO:0000256" key="1">
    <source>
        <dbReference type="SAM" id="Phobius"/>
    </source>
</evidence>
<dbReference type="HOGENOM" id="CLU_2767525_0_0_7"/>
<proteinExistence type="predicted"/>
<dbReference type="EMBL" id="CP003537">
    <property type="protein sequence ID" value="AGH96680.1"/>
    <property type="molecule type" value="Genomic_DNA"/>
</dbReference>
<protein>
    <submittedName>
        <fullName evidence="2">Uncharacterized protein</fullName>
    </submittedName>
</protein>
<keyword evidence="1" id="KW-1133">Transmembrane helix</keyword>
<evidence type="ECO:0000313" key="2">
    <source>
        <dbReference type="EMBL" id="AGH96680.1"/>
    </source>
</evidence>
<dbReference type="AlphaFoldDB" id="M4VDW3"/>
<sequence>MNELLARSVFYLENMGKVGRPKKKITHFIDLVFCCFLISVLVLILFPTPLTLTVVGLLWGIGEVASAFK</sequence>
<evidence type="ECO:0000313" key="3">
    <source>
        <dbReference type="Proteomes" id="UP000012040"/>
    </source>
</evidence>
<accession>M4VDW3</accession>
<gene>
    <name evidence="2" type="ORF">A11Q_2464</name>
</gene>
<keyword evidence="1" id="KW-0812">Transmembrane</keyword>
<dbReference type="KEGG" id="bex:A11Q_2464"/>
<organism evidence="2 3">
    <name type="scientific">Pseudobdellovibrio exovorus JSS</name>
    <dbReference type="NCBI Taxonomy" id="1184267"/>
    <lineage>
        <taxon>Bacteria</taxon>
        <taxon>Pseudomonadati</taxon>
        <taxon>Bdellovibrionota</taxon>
        <taxon>Bdellovibrionia</taxon>
        <taxon>Bdellovibrionales</taxon>
        <taxon>Pseudobdellovibrionaceae</taxon>
        <taxon>Pseudobdellovibrio</taxon>
    </lineage>
</organism>